<dbReference type="Gene3D" id="3.30.1490.100">
    <property type="entry name" value="DNA polymerase, Y-family, little finger domain"/>
    <property type="match status" value="1"/>
</dbReference>
<dbReference type="GO" id="GO:0003684">
    <property type="term" value="F:damaged DNA binding"/>
    <property type="evidence" value="ECO:0007669"/>
    <property type="project" value="InterPro"/>
</dbReference>
<dbReference type="InterPro" id="IPR043502">
    <property type="entry name" value="DNA/RNA_pol_sf"/>
</dbReference>
<dbReference type="SUPFAM" id="SSF100879">
    <property type="entry name" value="Lesion bypass DNA polymerase (Y-family), little finger domain"/>
    <property type="match status" value="1"/>
</dbReference>
<reference evidence="18 19" key="1">
    <citation type="submission" date="2016-06" db="EMBL/GenBank/DDBJ databases">
        <title>Discovery of anaerobic lithoheterotrophic haloarchaeon capable of sulfur respiration by hydrogen and formate.</title>
        <authorList>
            <person name="Sorokin D.Y."/>
            <person name="Kublanov I.V."/>
            <person name="Roman P."/>
            <person name="Sinninghe Damste J.S."/>
            <person name="Golyshin P.N."/>
            <person name="Rojo D."/>
            <person name="Ciordia S."/>
            <person name="Mena Md.C."/>
            <person name="Ferrer M."/>
            <person name="Smedile F."/>
            <person name="Messina E."/>
            <person name="La Cono V."/>
            <person name="Yakimov M.M."/>
        </authorList>
    </citation>
    <scope>NUCLEOTIDE SEQUENCE [LARGE SCALE GENOMIC DNA]</scope>
    <source>
        <strain evidence="18 19">HTSR1</strain>
    </source>
</reference>
<dbReference type="InterPro" id="IPR001126">
    <property type="entry name" value="UmuC"/>
</dbReference>
<dbReference type="CDD" id="cd03586">
    <property type="entry name" value="PolY_Pol_IV_kappa"/>
    <property type="match status" value="1"/>
</dbReference>
<dbReference type="Pfam" id="PF21999">
    <property type="entry name" value="IMS_HHH_1"/>
    <property type="match status" value="1"/>
</dbReference>
<gene>
    <name evidence="18" type="primary">polY</name>
    <name evidence="15" type="synonym">dbh</name>
    <name evidence="18" type="ORF">HTSR_0916</name>
</gene>
<dbReference type="GO" id="GO:0005737">
    <property type="term" value="C:cytoplasm"/>
    <property type="evidence" value="ECO:0007669"/>
    <property type="project" value="UniProtKB-SubCell"/>
</dbReference>
<evidence type="ECO:0000256" key="1">
    <source>
        <dbReference type="ARBA" id="ARBA00004496"/>
    </source>
</evidence>
<dbReference type="Gene3D" id="1.10.150.20">
    <property type="entry name" value="5' to 3' exonuclease, C-terminal subdomain"/>
    <property type="match status" value="1"/>
</dbReference>
<evidence type="ECO:0000256" key="9">
    <source>
        <dbReference type="ARBA" id="ARBA00022763"/>
    </source>
</evidence>
<dbReference type="InterPro" id="IPR053848">
    <property type="entry name" value="IMS_HHH_1"/>
</dbReference>
<dbReference type="HAMAP" id="MF_01113">
    <property type="entry name" value="DNApol_IV"/>
    <property type="match status" value="1"/>
</dbReference>
<dbReference type="GO" id="GO:0006261">
    <property type="term" value="P:DNA-templated DNA replication"/>
    <property type="evidence" value="ECO:0007669"/>
    <property type="project" value="UniProtKB-UniRule"/>
</dbReference>
<feature type="binding site" evidence="15">
    <location>
        <position position="129"/>
    </location>
    <ligand>
        <name>Mg(2+)</name>
        <dbReference type="ChEBI" id="CHEBI:18420"/>
    </ligand>
</feature>
<dbReference type="Gene3D" id="3.40.1170.60">
    <property type="match status" value="1"/>
</dbReference>
<dbReference type="GO" id="GO:0000287">
    <property type="term" value="F:magnesium ion binding"/>
    <property type="evidence" value="ECO:0007669"/>
    <property type="project" value="UniProtKB-UniRule"/>
</dbReference>
<proteinExistence type="inferred from homology"/>
<keyword evidence="7 15" id="KW-0235">DNA replication</keyword>
<evidence type="ECO:0000256" key="7">
    <source>
        <dbReference type="ARBA" id="ARBA00022705"/>
    </source>
</evidence>
<dbReference type="InterPro" id="IPR017961">
    <property type="entry name" value="DNA_pol_Y-fam_little_finger"/>
</dbReference>
<organism evidence="18 19">
    <name type="scientific">Halodesulfurarchaeum formicicum</name>
    <dbReference type="NCBI Taxonomy" id="1873524"/>
    <lineage>
        <taxon>Archaea</taxon>
        <taxon>Methanobacteriati</taxon>
        <taxon>Methanobacteriota</taxon>
        <taxon>Stenosarchaea group</taxon>
        <taxon>Halobacteria</taxon>
        <taxon>Halobacteriales</taxon>
        <taxon>Halobacteriaceae</taxon>
        <taxon>Halodesulfurarchaeum</taxon>
    </lineage>
</organism>
<evidence type="ECO:0000256" key="6">
    <source>
        <dbReference type="ARBA" id="ARBA00022695"/>
    </source>
</evidence>
<dbReference type="RefSeq" id="WP_070364818.1">
    <property type="nucleotide sequence ID" value="NZ_CP016070.1"/>
</dbReference>
<feature type="site" description="Substrate discrimination" evidence="15">
    <location>
        <position position="26"/>
    </location>
</feature>
<comment type="function">
    <text evidence="15">Poorly processive, error-prone DNA polymerase involved in untargeted mutagenesis. Copies undamaged DNA at stalled replication forks, which arise in vivo from mismatched or misaligned primer ends. These misaligned primers can be extended by PolIV. Exhibits no 3'-5' exonuclease (proofreading) activity. May be involved in translesional synthesis.</text>
</comment>
<dbReference type="Proteomes" id="UP000185608">
    <property type="component" value="Chromosome"/>
</dbReference>
<feature type="compositionally biased region" description="Basic and acidic residues" evidence="16">
    <location>
        <begin position="393"/>
        <end position="407"/>
    </location>
</feature>
<evidence type="ECO:0000256" key="2">
    <source>
        <dbReference type="ARBA" id="ARBA00010945"/>
    </source>
</evidence>
<dbReference type="GeneID" id="29828915"/>
<evidence type="ECO:0000256" key="13">
    <source>
        <dbReference type="ARBA" id="ARBA00023204"/>
    </source>
</evidence>
<dbReference type="GO" id="GO:0006281">
    <property type="term" value="P:DNA repair"/>
    <property type="evidence" value="ECO:0007669"/>
    <property type="project" value="UniProtKB-UniRule"/>
</dbReference>
<feature type="region of interest" description="Disordered" evidence="16">
    <location>
        <begin position="258"/>
        <end position="279"/>
    </location>
</feature>
<dbReference type="Pfam" id="PF00817">
    <property type="entry name" value="IMS"/>
    <property type="match status" value="1"/>
</dbReference>
<comment type="catalytic activity">
    <reaction evidence="14 15">
        <text>DNA(n) + a 2'-deoxyribonucleoside 5'-triphosphate = DNA(n+1) + diphosphate</text>
        <dbReference type="Rhea" id="RHEA:22508"/>
        <dbReference type="Rhea" id="RHEA-COMP:17339"/>
        <dbReference type="Rhea" id="RHEA-COMP:17340"/>
        <dbReference type="ChEBI" id="CHEBI:33019"/>
        <dbReference type="ChEBI" id="CHEBI:61560"/>
        <dbReference type="ChEBI" id="CHEBI:173112"/>
        <dbReference type="EC" id="2.7.7.7"/>
    </reaction>
</comment>
<dbReference type="EC" id="2.7.7.7" evidence="15"/>
<keyword evidence="10 15" id="KW-0460">Magnesium</keyword>
<comment type="cofactor">
    <cofactor evidence="15">
        <name>Mg(2+)</name>
        <dbReference type="ChEBI" id="CHEBI:18420"/>
    </cofactor>
    <text evidence="15">Binds 2 magnesium ions per subunit.</text>
</comment>
<evidence type="ECO:0000259" key="17">
    <source>
        <dbReference type="PROSITE" id="PS50173"/>
    </source>
</evidence>
<name>A0A1D8S421_9EURY</name>
<feature type="domain" description="UmuC" evidence="17">
    <location>
        <begin position="17"/>
        <end position="210"/>
    </location>
</feature>
<dbReference type="PROSITE" id="PS50173">
    <property type="entry name" value="UMUC"/>
    <property type="match status" value="1"/>
</dbReference>
<feature type="compositionally biased region" description="Basic and acidic residues" evidence="16">
    <location>
        <begin position="376"/>
        <end position="385"/>
    </location>
</feature>
<evidence type="ECO:0000313" key="19">
    <source>
        <dbReference type="Proteomes" id="UP000185608"/>
    </source>
</evidence>
<comment type="subcellular location">
    <subcellularLocation>
        <location evidence="1 15">Cytoplasm</location>
    </subcellularLocation>
</comment>
<dbReference type="Pfam" id="PF11799">
    <property type="entry name" value="IMS_C"/>
    <property type="match status" value="1"/>
</dbReference>
<keyword evidence="9 15" id="KW-0227">DNA damage</keyword>
<dbReference type="InterPro" id="IPR036775">
    <property type="entry name" value="DNA_pol_Y-fam_lit_finger_sf"/>
</dbReference>
<sequence>MPAGRLPGTEHEERSIILHVDMDAFYAACERLQNPELEGKPVVVGMGYEPGETIGAVATASYEAREHGIESAQPISKALDFLPRAAMNPDTEPVGYYRPVDLEFYEDVSTDVKAILHDLADAVREVSIDEAYLDVTDRTAWEVAEGFGRHVKQRIAREVGVPSSVGVAPNMSAAKIASDHDKPDGLTVVPPAELREFLDPLPIEDLHGVGPKSASTFHEMGIDTIGDLAAADLETITDQFGERGRELHLRARGIDEREVEARGRPKSLSRESSFSQPTADIERARTRIDELAGAVATRATEKGALYRTIGIKVIEPPYELHTRERSLSGPVDEPPLVSETAQALFDEFEGNTVRKLGVRVSNLSFADNDQADLESWTDRTDHESGDSSTEIRGQARIESFDRSEPTG</sequence>
<evidence type="ECO:0000313" key="18">
    <source>
        <dbReference type="EMBL" id="AOW80101.1"/>
    </source>
</evidence>
<evidence type="ECO:0000256" key="10">
    <source>
        <dbReference type="ARBA" id="ARBA00022842"/>
    </source>
</evidence>
<dbReference type="SUPFAM" id="SSF56672">
    <property type="entry name" value="DNA/RNA polymerases"/>
    <property type="match status" value="1"/>
</dbReference>
<dbReference type="InterPro" id="IPR022880">
    <property type="entry name" value="DNApol_IV"/>
</dbReference>
<keyword evidence="4 15" id="KW-0963">Cytoplasm</keyword>
<dbReference type="GO" id="GO:0042276">
    <property type="term" value="P:error-prone translesion synthesis"/>
    <property type="evidence" value="ECO:0007669"/>
    <property type="project" value="TreeGrafter"/>
</dbReference>
<evidence type="ECO:0000256" key="12">
    <source>
        <dbReference type="ARBA" id="ARBA00023125"/>
    </source>
</evidence>
<evidence type="ECO:0000256" key="3">
    <source>
        <dbReference type="ARBA" id="ARBA00022457"/>
    </source>
</evidence>
<evidence type="ECO:0000256" key="16">
    <source>
        <dbReference type="SAM" id="MobiDB-lite"/>
    </source>
</evidence>
<dbReference type="InterPro" id="IPR043128">
    <property type="entry name" value="Rev_trsase/Diguanyl_cyclase"/>
</dbReference>
<feature type="region of interest" description="Disordered" evidence="16">
    <location>
        <begin position="369"/>
        <end position="407"/>
    </location>
</feature>
<protein>
    <recommendedName>
        <fullName evidence="15">DNA polymerase IV</fullName>
        <shortName evidence="15">Pol IV</shortName>
        <ecNumber evidence="15">2.7.7.7</ecNumber>
    </recommendedName>
</protein>
<dbReference type="GO" id="GO:0003887">
    <property type="term" value="F:DNA-directed DNA polymerase activity"/>
    <property type="evidence" value="ECO:0007669"/>
    <property type="project" value="UniProtKB-UniRule"/>
</dbReference>
<dbReference type="AlphaFoldDB" id="A0A1D8S421"/>
<dbReference type="KEGG" id="halh:HTSR_0916"/>
<dbReference type="PATRIC" id="fig|1855411.3.peg.916"/>
<dbReference type="Gene3D" id="3.30.70.270">
    <property type="match status" value="1"/>
</dbReference>
<comment type="subunit">
    <text evidence="15">Monomer.</text>
</comment>
<keyword evidence="3 15" id="KW-0515">Mutator protein</keyword>
<comment type="similarity">
    <text evidence="2 15">Belongs to the DNA polymerase type-Y family.</text>
</comment>
<dbReference type="EMBL" id="CP016070">
    <property type="protein sequence ID" value="AOW80101.1"/>
    <property type="molecule type" value="Genomic_DNA"/>
</dbReference>
<keyword evidence="6 15" id="KW-0548">Nucleotidyltransferase</keyword>
<evidence type="ECO:0000256" key="8">
    <source>
        <dbReference type="ARBA" id="ARBA00022723"/>
    </source>
</evidence>
<evidence type="ECO:0000256" key="5">
    <source>
        <dbReference type="ARBA" id="ARBA00022679"/>
    </source>
</evidence>
<keyword evidence="13 15" id="KW-0234">DNA repair</keyword>
<dbReference type="InterPro" id="IPR050116">
    <property type="entry name" value="DNA_polymerase-Y"/>
</dbReference>
<evidence type="ECO:0000256" key="15">
    <source>
        <dbReference type="HAMAP-Rule" id="MF_01113"/>
    </source>
</evidence>
<keyword evidence="5 15" id="KW-0808">Transferase</keyword>
<evidence type="ECO:0000256" key="4">
    <source>
        <dbReference type="ARBA" id="ARBA00022490"/>
    </source>
</evidence>
<keyword evidence="12 15" id="KW-0238">DNA-binding</keyword>
<feature type="binding site" evidence="15">
    <location>
        <position position="21"/>
    </location>
    <ligand>
        <name>Mg(2+)</name>
        <dbReference type="ChEBI" id="CHEBI:18420"/>
    </ligand>
</feature>
<accession>A0A1D8S421</accession>
<dbReference type="NCBIfam" id="NF002677">
    <property type="entry name" value="PRK02406.1"/>
    <property type="match status" value="1"/>
</dbReference>
<keyword evidence="8 15" id="KW-0479">Metal-binding</keyword>
<dbReference type="PANTHER" id="PTHR11076:SF33">
    <property type="entry name" value="DNA POLYMERASE KAPPA"/>
    <property type="match status" value="1"/>
</dbReference>
<dbReference type="PANTHER" id="PTHR11076">
    <property type="entry name" value="DNA REPAIR POLYMERASE UMUC / TRANSFERASE FAMILY MEMBER"/>
    <property type="match status" value="1"/>
</dbReference>
<dbReference type="STRING" id="1873524.HSR6_0930"/>
<evidence type="ECO:0000256" key="11">
    <source>
        <dbReference type="ARBA" id="ARBA00022932"/>
    </source>
</evidence>
<feature type="active site" evidence="15">
    <location>
        <position position="130"/>
    </location>
</feature>
<keyword evidence="11 15" id="KW-0239">DNA-directed DNA polymerase</keyword>
<evidence type="ECO:0000256" key="14">
    <source>
        <dbReference type="ARBA" id="ARBA00049244"/>
    </source>
</evidence>